<dbReference type="RefSeq" id="WP_212324326.1">
    <property type="nucleotide sequence ID" value="NZ_AP024463.1"/>
</dbReference>
<name>A0ABX7Y5U5_9ACTN</name>
<organism evidence="2 3">
    <name type="scientific">Arachnia rubra</name>
    <dbReference type="NCBI Taxonomy" id="1547448"/>
    <lineage>
        <taxon>Bacteria</taxon>
        <taxon>Bacillati</taxon>
        <taxon>Actinomycetota</taxon>
        <taxon>Actinomycetes</taxon>
        <taxon>Propionibacteriales</taxon>
        <taxon>Propionibacteriaceae</taxon>
        <taxon>Arachnia</taxon>
    </lineage>
</organism>
<accession>A0ABX7Y5U5</accession>
<evidence type="ECO:0000256" key="1">
    <source>
        <dbReference type="SAM" id="SignalP"/>
    </source>
</evidence>
<evidence type="ECO:0000313" key="3">
    <source>
        <dbReference type="Proteomes" id="UP000678513"/>
    </source>
</evidence>
<proteinExistence type="predicted"/>
<gene>
    <name evidence="2" type="ORF">J5A65_01380</name>
</gene>
<keyword evidence="1" id="KW-0732">Signal</keyword>
<dbReference type="EMBL" id="CP072384">
    <property type="protein sequence ID" value="QUC08431.1"/>
    <property type="molecule type" value="Genomic_DNA"/>
</dbReference>
<keyword evidence="3" id="KW-1185">Reference proteome</keyword>
<protein>
    <recommendedName>
        <fullName evidence="4">Secreted protein</fullName>
    </recommendedName>
</protein>
<reference evidence="2 3" key="1">
    <citation type="submission" date="2021-03" db="EMBL/GenBank/DDBJ databases">
        <title>Human Oral Microbial Genomes.</title>
        <authorList>
            <person name="Johnston C.D."/>
            <person name="Chen T."/>
            <person name="Dewhirst F.E."/>
        </authorList>
    </citation>
    <scope>NUCLEOTIDE SEQUENCE [LARGE SCALE GENOMIC DNA]</scope>
    <source>
        <strain evidence="2 3">DSMZ 100122</strain>
    </source>
</reference>
<evidence type="ECO:0008006" key="4">
    <source>
        <dbReference type="Google" id="ProtNLM"/>
    </source>
</evidence>
<feature type="chain" id="PRO_5045423581" description="Secreted protein" evidence="1">
    <location>
        <begin position="29"/>
        <end position="57"/>
    </location>
</feature>
<feature type="signal peptide" evidence="1">
    <location>
        <begin position="1"/>
        <end position="28"/>
    </location>
</feature>
<evidence type="ECO:0000313" key="2">
    <source>
        <dbReference type="EMBL" id="QUC08431.1"/>
    </source>
</evidence>
<sequence length="57" mass="5848">MIKRLLAMAAGTLVCMSVLFTSATPARASEEPVGYDVATSATGAEPSQFCFIAGFCG</sequence>
<dbReference type="Proteomes" id="UP000678513">
    <property type="component" value="Chromosome"/>
</dbReference>